<dbReference type="InterPro" id="IPR015890">
    <property type="entry name" value="Chorismate_C"/>
</dbReference>
<evidence type="ECO:0000259" key="1">
    <source>
        <dbReference type="Pfam" id="PF00425"/>
    </source>
</evidence>
<reference evidence="2" key="1">
    <citation type="journal article" date="2002" name="J. Bacteriol.">
        <title>Organization and regulation of pentachlorophenol-degrading genes in Sphingobium chlorophenolicum ATCC 39723.</title>
        <authorList>
            <person name="Cai M."/>
            <person name="Xun L."/>
        </authorList>
    </citation>
    <scope>NUCLEOTIDE SEQUENCE</scope>
    <source>
        <strain evidence="2">ATCC 39723</strain>
    </source>
</reference>
<dbReference type="Gene3D" id="3.60.120.10">
    <property type="entry name" value="Anthranilate synthase"/>
    <property type="match status" value="1"/>
</dbReference>
<organism evidence="2">
    <name type="scientific">Sphingobium chlorophenolicum</name>
    <dbReference type="NCBI Taxonomy" id="46429"/>
    <lineage>
        <taxon>Bacteria</taxon>
        <taxon>Pseudomonadati</taxon>
        <taxon>Pseudomonadota</taxon>
        <taxon>Alphaproteobacteria</taxon>
        <taxon>Sphingomonadales</taxon>
        <taxon>Sphingomonadaceae</taxon>
        <taxon>Sphingobium</taxon>
    </lineage>
</organism>
<dbReference type="AlphaFoldDB" id="Q8KN45"/>
<protein>
    <submittedName>
        <fullName evidence="2">Putative p-aminobenzoate synthase component I</fullName>
    </submittedName>
</protein>
<dbReference type="SUPFAM" id="SSF56322">
    <property type="entry name" value="ADC synthase"/>
    <property type="match status" value="1"/>
</dbReference>
<feature type="domain" description="Chorismate-utilising enzyme C-terminal" evidence="1">
    <location>
        <begin position="136"/>
        <end position="399"/>
    </location>
</feature>
<dbReference type="GO" id="GO:0009396">
    <property type="term" value="P:folic acid-containing compound biosynthetic process"/>
    <property type="evidence" value="ECO:0007669"/>
    <property type="project" value="InterPro"/>
</dbReference>
<dbReference type="InterPro" id="IPR019999">
    <property type="entry name" value="Anth_synth_I-like"/>
</dbReference>
<dbReference type="PANTHER" id="PTHR11236:SF50">
    <property type="entry name" value="AMINODEOXYCHORISMATE SYNTHASE COMPONENT 1"/>
    <property type="match status" value="1"/>
</dbReference>
<proteinExistence type="predicted"/>
<dbReference type="GO" id="GO:0046820">
    <property type="term" value="F:4-amino-4-deoxychorismate synthase activity"/>
    <property type="evidence" value="ECO:0007669"/>
    <property type="project" value="TreeGrafter"/>
</dbReference>
<accession>Q8KN45</accession>
<name>Q8KN45_SPHCR</name>
<dbReference type="InterPro" id="IPR005801">
    <property type="entry name" value="ADC_synthase"/>
</dbReference>
<dbReference type="Pfam" id="PF00425">
    <property type="entry name" value="Chorismate_bind"/>
    <property type="match status" value="1"/>
</dbReference>
<dbReference type="InterPro" id="IPR005802">
    <property type="entry name" value="ADC_synth_comp_1"/>
</dbReference>
<dbReference type="PANTHER" id="PTHR11236">
    <property type="entry name" value="AMINOBENZOATE/ANTHRANILATE SYNTHASE"/>
    <property type="match status" value="1"/>
</dbReference>
<dbReference type="PRINTS" id="PR00095">
    <property type="entry name" value="ANTSNTHASEI"/>
</dbReference>
<sequence length="421" mass="46783">MLMAGASDISVLNSMPSLPFMLLEDLEEGTATLYERPCATVIASTIEDVADALRRADALVEEGAFLAGWIGYEAGYALEPRLHPFLQRRRHETPLLRLFAFERRSRFPVSAVDHWLSGSARHDAHLDPLEPAIGFAEYAAAFHRVKDAIEAGDIYQANLTFPLCGAWRGDPLSLYRAIRPEANARFAALIFDGHDWLLSFSPELFFSVSGDKLQVRPMKGTRPRGADPESDRRFARELAESVKDRAENLMIVDLMRNDLSRISRPGSVKVDQPFRVEAYPTVFQMTTGITSRFDGEPGLSSIIQAMFPCGSITGAPKLRAMEIIHEVERWNRGPYCGAIGEFARMEEGRGVQGRFNVAIRTLRLRPGAHPGQGTAIFGVGSGIVADSVLEDEWEECLLKARFVERGFLRGTADRARMRKAG</sequence>
<dbReference type="GO" id="GO:0000162">
    <property type="term" value="P:L-tryptophan biosynthetic process"/>
    <property type="evidence" value="ECO:0007669"/>
    <property type="project" value="TreeGrafter"/>
</dbReference>
<dbReference type="NCBIfam" id="TIGR00553">
    <property type="entry name" value="pabB"/>
    <property type="match status" value="1"/>
</dbReference>
<evidence type="ECO:0000313" key="2">
    <source>
        <dbReference type="EMBL" id="AAM96659.1"/>
    </source>
</evidence>
<dbReference type="EMBL" id="AF512952">
    <property type="protein sequence ID" value="AAM96659.1"/>
    <property type="molecule type" value="Genomic_DNA"/>
</dbReference>